<reference evidence="2 3" key="1">
    <citation type="submission" date="2024-09" db="EMBL/GenBank/DDBJ databases">
        <title>Genome sequencing and assembly of Phytophthora oleae, isolate VK10A, causative agent of rot of olive drupes.</title>
        <authorList>
            <person name="Conti Taguali S."/>
            <person name="Riolo M."/>
            <person name="La Spada F."/>
            <person name="Cacciola S.O."/>
            <person name="Dionisio G."/>
        </authorList>
    </citation>
    <scope>NUCLEOTIDE SEQUENCE [LARGE SCALE GENOMIC DNA]</scope>
    <source>
        <strain evidence="2 3">VK10A</strain>
    </source>
</reference>
<name>A0ABD3EUW0_9STRA</name>
<feature type="compositionally biased region" description="Low complexity" evidence="1">
    <location>
        <begin position="87"/>
        <end position="96"/>
    </location>
</feature>
<evidence type="ECO:0000313" key="2">
    <source>
        <dbReference type="EMBL" id="KAL3657472.1"/>
    </source>
</evidence>
<gene>
    <name evidence="2" type="ORF">V7S43_017611</name>
</gene>
<dbReference type="Proteomes" id="UP001632037">
    <property type="component" value="Unassembled WGS sequence"/>
</dbReference>
<organism evidence="2 3">
    <name type="scientific">Phytophthora oleae</name>
    <dbReference type="NCBI Taxonomy" id="2107226"/>
    <lineage>
        <taxon>Eukaryota</taxon>
        <taxon>Sar</taxon>
        <taxon>Stramenopiles</taxon>
        <taxon>Oomycota</taxon>
        <taxon>Peronosporomycetes</taxon>
        <taxon>Peronosporales</taxon>
        <taxon>Peronosporaceae</taxon>
        <taxon>Phytophthora</taxon>
    </lineage>
</organism>
<keyword evidence="3" id="KW-1185">Reference proteome</keyword>
<accession>A0ABD3EUW0</accession>
<comment type="caution">
    <text evidence="2">The sequence shown here is derived from an EMBL/GenBank/DDBJ whole genome shotgun (WGS) entry which is preliminary data.</text>
</comment>
<feature type="region of interest" description="Disordered" evidence="1">
    <location>
        <begin position="59"/>
        <end position="116"/>
    </location>
</feature>
<proteinExistence type="predicted"/>
<evidence type="ECO:0000256" key="1">
    <source>
        <dbReference type="SAM" id="MobiDB-lite"/>
    </source>
</evidence>
<evidence type="ECO:0000313" key="3">
    <source>
        <dbReference type="Proteomes" id="UP001632037"/>
    </source>
</evidence>
<sequence>MDVGESATVSVLAPTLKTSDIIVTAGDDGTICFAATDVSVGDVIVDDGSKVSFPNSSKRFGTTGKFPCDDQKVPARKASSVTESEKPASSQKAAKGAAKDEAVFDGGDGDSDDSTW</sequence>
<feature type="compositionally biased region" description="Acidic residues" evidence="1">
    <location>
        <begin position="107"/>
        <end position="116"/>
    </location>
</feature>
<dbReference type="AlphaFoldDB" id="A0ABD3EUW0"/>
<evidence type="ECO:0008006" key="4">
    <source>
        <dbReference type="Google" id="ProtNLM"/>
    </source>
</evidence>
<protein>
    <recommendedName>
        <fullName evidence="4">Pectate lyase</fullName>
    </recommendedName>
</protein>
<dbReference type="EMBL" id="JBIMZQ010000064">
    <property type="protein sequence ID" value="KAL3657472.1"/>
    <property type="molecule type" value="Genomic_DNA"/>
</dbReference>